<feature type="transmembrane region" description="Helical" evidence="7">
    <location>
        <begin position="56"/>
        <end position="76"/>
    </location>
</feature>
<proteinExistence type="predicted"/>
<gene>
    <name evidence="9" type="ORF">S03H2_16625</name>
</gene>
<evidence type="ECO:0000256" key="3">
    <source>
        <dbReference type="ARBA" id="ARBA00022519"/>
    </source>
</evidence>
<dbReference type="PANTHER" id="PTHR33362:SF7">
    <property type="entry name" value="SLL1103 PROTEIN"/>
    <property type="match status" value="1"/>
</dbReference>
<evidence type="ECO:0000256" key="4">
    <source>
        <dbReference type="ARBA" id="ARBA00022692"/>
    </source>
</evidence>
<feature type="non-terminal residue" evidence="9">
    <location>
        <position position="1"/>
    </location>
</feature>
<dbReference type="GO" id="GO:0022857">
    <property type="term" value="F:transmembrane transporter activity"/>
    <property type="evidence" value="ECO:0007669"/>
    <property type="project" value="TreeGrafter"/>
</dbReference>
<comment type="subcellular location">
    <subcellularLocation>
        <location evidence="1">Cell inner membrane</location>
        <topology evidence="1">Multi-pass membrane protein</topology>
    </subcellularLocation>
</comment>
<keyword evidence="3" id="KW-0997">Cell inner membrane</keyword>
<evidence type="ECO:0000256" key="7">
    <source>
        <dbReference type="SAM" id="Phobius"/>
    </source>
</evidence>
<dbReference type="AlphaFoldDB" id="X1F944"/>
<dbReference type="InterPro" id="IPR004681">
    <property type="entry name" value="TRAP_DctM"/>
</dbReference>
<evidence type="ECO:0000256" key="1">
    <source>
        <dbReference type="ARBA" id="ARBA00004429"/>
    </source>
</evidence>
<sequence>PVGRLFAGGMIPGLILSSLYCTYIGIRCALNPDMGRAIPAEERVSWKKKVISLKDAVLFLLLIVGVLGSIFLGLATPTEASAVGAFAAAIIAAIYGKLSWTVIKEAFYETMKLLGMVLWIMVGIGVFNSFFMAIGGIDLVKNLVVGISPWAVVIGMQASLFLLGMVMDDYAIVMIATPLYAPVIVSLGFDPIWFGVLFIMNMGMGMMTPPYGFATFYMKAVVPKGILCRDFVHNRF</sequence>
<evidence type="ECO:0000313" key="9">
    <source>
        <dbReference type="EMBL" id="GAH42156.1"/>
    </source>
</evidence>
<evidence type="ECO:0000256" key="2">
    <source>
        <dbReference type="ARBA" id="ARBA00022475"/>
    </source>
</evidence>
<feature type="transmembrane region" description="Helical" evidence="7">
    <location>
        <begin position="143"/>
        <end position="167"/>
    </location>
</feature>
<protein>
    <recommendedName>
        <fullName evidence="8">TRAP C4-dicarboxylate transport system permease DctM subunit domain-containing protein</fullName>
    </recommendedName>
</protein>
<feature type="transmembrane region" description="Helical" evidence="7">
    <location>
        <begin position="115"/>
        <end position="137"/>
    </location>
</feature>
<evidence type="ECO:0000256" key="5">
    <source>
        <dbReference type="ARBA" id="ARBA00022989"/>
    </source>
</evidence>
<comment type="caution">
    <text evidence="9">The sequence shown here is derived from an EMBL/GenBank/DDBJ whole genome shotgun (WGS) entry which is preliminary data.</text>
</comment>
<dbReference type="GO" id="GO:0005886">
    <property type="term" value="C:plasma membrane"/>
    <property type="evidence" value="ECO:0007669"/>
    <property type="project" value="UniProtKB-SubCell"/>
</dbReference>
<keyword evidence="5 7" id="KW-1133">Transmembrane helix</keyword>
<feature type="transmembrane region" description="Helical" evidence="7">
    <location>
        <begin position="82"/>
        <end position="103"/>
    </location>
</feature>
<keyword evidence="4 7" id="KW-0812">Transmembrane</keyword>
<feature type="transmembrane region" description="Helical" evidence="7">
    <location>
        <begin position="6"/>
        <end position="26"/>
    </location>
</feature>
<dbReference type="InterPro" id="IPR010656">
    <property type="entry name" value="DctM"/>
</dbReference>
<reference evidence="9" key="1">
    <citation type="journal article" date="2014" name="Front. Microbiol.">
        <title>High frequency of phylogenetically diverse reductive dehalogenase-homologous genes in deep subseafloor sedimentary metagenomes.</title>
        <authorList>
            <person name="Kawai M."/>
            <person name="Futagami T."/>
            <person name="Toyoda A."/>
            <person name="Takaki Y."/>
            <person name="Nishi S."/>
            <person name="Hori S."/>
            <person name="Arai W."/>
            <person name="Tsubouchi T."/>
            <person name="Morono Y."/>
            <person name="Uchiyama I."/>
            <person name="Ito T."/>
            <person name="Fujiyama A."/>
            <person name="Inagaki F."/>
            <person name="Takami H."/>
        </authorList>
    </citation>
    <scope>NUCLEOTIDE SEQUENCE</scope>
    <source>
        <strain evidence="9">Expedition CK06-06</strain>
    </source>
</reference>
<organism evidence="9">
    <name type="scientific">marine sediment metagenome</name>
    <dbReference type="NCBI Taxonomy" id="412755"/>
    <lineage>
        <taxon>unclassified sequences</taxon>
        <taxon>metagenomes</taxon>
        <taxon>ecological metagenomes</taxon>
    </lineage>
</organism>
<dbReference type="Pfam" id="PF06808">
    <property type="entry name" value="DctM"/>
    <property type="match status" value="1"/>
</dbReference>
<evidence type="ECO:0000259" key="8">
    <source>
        <dbReference type="Pfam" id="PF06808"/>
    </source>
</evidence>
<keyword evidence="2" id="KW-1003">Cell membrane</keyword>
<name>X1F944_9ZZZZ</name>
<evidence type="ECO:0000256" key="6">
    <source>
        <dbReference type="ARBA" id="ARBA00023136"/>
    </source>
</evidence>
<feature type="domain" description="TRAP C4-dicarboxylate transport system permease DctM subunit" evidence="8">
    <location>
        <begin position="1"/>
        <end position="223"/>
    </location>
</feature>
<dbReference type="EMBL" id="BARU01008507">
    <property type="protein sequence ID" value="GAH42156.1"/>
    <property type="molecule type" value="Genomic_DNA"/>
</dbReference>
<keyword evidence="6 7" id="KW-0472">Membrane</keyword>
<dbReference type="PANTHER" id="PTHR33362">
    <property type="entry name" value="SIALIC ACID TRAP TRANSPORTER PERMEASE PROTEIN SIAT-RELATED"/>
    <property type="match status" value="1"/>
</dbReference>
<accession>X1F944</accession>